<dbReference type="RefSeq" id="XP_024707018.1">
    <property type="nucleotide sequence ID" value="XM_024855411.1"/>
</dbReference>
<keyword evidence="2" id="KW-0812">Transmembrane</keyword>
<evidence type="ECO:0000256" key="2">
    <source>
        <dbReference type="SAM" id="Phobius"/>
    </source>
</evidence>
<name>A0A2I2GFQ6_9EURO</name>
<gene>
    <name evidence="3" type="ORF">P170DRAFT_83882</name>
</gene>
<keyword evidence="2" id="KW-0472">Membrane</keyword>
<dbReference type="Proteomes" id="UP000234275">
    <property type="component" value="Unassembled WGS sequence"/>
</dbReference>
<organism evidence="3 4">
    <name type="scientific">Aspergillus steynii IBT 23096</name>
    <dbReference type="NCBI Taxonomy" id="1392250"/>
    <lineage>
        <taxon>Eukaryota</taxon>
        <taxon>Fungi</taxon>
        <taxon>Dikarya</taxon>
        <taxon>Ascomycota</taxon>
        <taxon>Pezizomycotina</taxon>
        <taxon>Eurotiomycetes</taxon>
        <taxon>Eurotiomycetidae</taxon>
        <taxon>Eurotiales</taxon>
        <taxon>Aspergillaceae</taxon>
        <taxon>Aspergillus</taxon>
        <taxon>Aspergillus subgen. Circumdati</taxon>
    </lineage>
</organism>
<sequence length="133" mass="14820">MCTIKSNIHQPFFPPFLTGHTNIAEQLQLDRKQSSPFFFIFIFLSFSLFLISCLFLHGPKSNGSNRNVKTETHHLSCHTYLLPGPTTVAETAGMINAQLRRNPCSQQKRGTDDSPDLTSVGLQGAEGGIRRSR</sequence>
<comment type="caution">
    <text evidence="3">The sequence shown here is derived from an EMBL/GenBank/DDBJ whole genome shotgun (WGS) entry which is preliminary data.</text>
</comment>
<feature type="region of interest" description="Disordered" evidence="1">
    <location>
        <begin position="100"/>
        <end position="133"/>
    </location>
</feature>
<reference evidence="3 4" key="1">
    <citation type="submission" date="2016-12" db="EMBL/GenBank/DDBJ databases">
        <title>The genomes of Aspergillus section Nigri reveals drivers in fungal speciation.</title>
        <authorList>
            <consortium name="DOE Joint Genome Institute"/>
            <person name="Vesth T.C."/>
            <person name="Nybo J."/>
            <person name="Theobald S."/>
            <person name="Brandl J."/>
            <person name="Frisvad J.C."/>
            <person name="Nielsen K.F."/>
            <person name="Lyhne E.K."/>
            <person name="Kogle M.E."/>
            <person name="Kuo A."/>
            <person name="Riley R."/>
            <person name="Clum A."/>
            <person name="Nolan M."/>
            <person name="Lipzen A."/>
            <person name="Salamov A."/>
            <person name="Henrissat B."/>
            <person name="Wiebenga A."/>
            <person name="De Vries R.P."/>
            <person name="Grigoriev I.V."/>
            <person name="Mortensen U.H."/>
            <person name="Andersen M.R."/>
            <person name="Baker S.E."/>
        </authorList>
    </citation>
    <scope>NUCLEOTIDE SEQUENCE [LARGE SCALE GENOMIC DNA]</scope>
    <source>
        <strain evidence="3 4">IBT 23096</strain>
    </source>
</reference>
<evidence type="ECO:0000256" key="1">
    <source>
        <dbReference type="SAM" id="MobiDB-lite"/>
    </source>
</evidence>
<dbReference type="VEuPathDB" id="FungiDB:P170DRAFT_83882"/>
<proteinExistence type="predicted"/>
<keyword evidence="2" id="KW-1133">Transmembrane helix</keyword>
<accession>A0A2I2GFQ6</accession>
<evidence type="ECO:0000313" key="3">
    <source>
        <dbReference type="EMBL" id="PLB51716.1"/>
    </source>
</evidence>
<keyword evidence="4" id="KW-1185">Reference proteome</keyword>
<feature type="transmembrane region" description="Helical" evidence="2">
    <location>
        <begin position="37"/>
        <end position="56"/>
    </location>
</feature>
<dbReference type="GeneID" id="36563118"/>
<evidence type="ECO:0000313" key="4">
    <source>
        <dbReference type="Proteomes" id="UP000234275"/>
    </source>
</evidence>
<dbReference type="EMBL" id="MSFO01000002">
    <property type="protein sequence ID" value="PLB51716.1"/>
    <property type="molecule type" value="Genomic_DNA"/>
</dbReference>
<protein>
    <submittedName>
        <fullName evidence="3">Uncharacterized protein</fullName>
    </submittedName>
</protein>
<dbReference type="AlphaFoldDB" id="A0A2I2GFQ6"/>